<feature type="transmembrane region" description="Helical" evidence="2">
    <location>
        <begin position="99"/>
        <end position="120"/>
    </location>
</feature>
<dbReference type="PATRIC" id="fig|1160705.3.peg.1384"/>
<gene>
    <name evidence="3" type="ORF">STVIR_1386</name>
</gene>
<keyword evidence="2" id="KW-1133">Transmembrane helix</keyword>
<feature type="transmembrane region" description="Helical" evidence="2">
    <location>
        <begin position="69"/>
        <end position="92"/>
    </location>
</feature>
<feature type="compositionally biased region" description="Basic and acidic residues" evidence="1">
    <location>
        <begin position="162"/>
        <end position="179"/>
    </location>
</feature>
<evidence type="ECO:0000313" key="3">
    <source>
        <dbReference type="EMBL" id="ELS57648.1"/>
    </source>
</evidence>
<evidence type="ECO:0000256" key="1">
    <source>
        <dbReference type="SAM" id="MobiDB-lite"/>
    </source>
</evidence>
<accession>L8PNQ1</accession>
<keyword evidence="2" id="KW-0472">Membrane</keyword>
<feature type="region of interest" description="Disordered" evidence="1">
    <location>
        <begin position="162"/>
        <end position="190"/>
    </location>
</feature>
<comment type="caution">
    <text evidence="3">The sequence shown here is derived from an EMBL/GenBank/DDBJ whole genome shotgun (WGS) entry which is preliminary data.</text>
</comment>
<organism evidence="3 4">
    <name type="scientific">Streptomyces viridochromogenes Tue57</name>
    <dbReference type="NCBI Taxonomy" id="1160705"/>
    <lineage>
        <taxon>Bacteria</taxon>
        <taxon>Bacillati</taxon>
        <taxon>Actinomycetota</taxon>
        <taxon>Actinomycetes</taxon>
        <taxon>Kitasatosporales</taxon>
        <taxon>Streptomycetaceae</taxon>
        <taxon>Streptomyces</taxon>
    </lineage>
</organism>
<dbReference type="AlphaFoldDB" id="L8PNQ1"/>
<dbReference type="Proteomes" id="UP000011205">
    <property type="component" value="Unassembled WGS sequence"/>
</dbReference>
<name>L8PNQ1_STRVR</name>
<sequence length="190" mass="20310">MISEPELRPLDVGGLLTRGAAAGLFAGTGFLLANMWYAVSQGAPGISPLYAISTVFHASDTPVANANEAILGLTVHVGLSLAFGMGFALLLVPLLRNAATLVVGALVYGLALYVLNFQILGRTVFEFFTSPQGPDQLFEGLIHPLIFGLLLVPFFLGRSTENMRRDEPRTPPADGDQHRRPTNRPGPTEP</sequence>
<evidence type="ECO:0000256" key="2">
    <source>
        <dbReference type="SAM" id="Phobius"/>
    </source>
</evidence>
<dbReference type="EMBL" id="AMLP01000049">
    <property type="protein sequence ID" value="ELS57648.1"/>
    <property type="molecule type" value="Genomic_DNA"/>
</dbReference>
<keyword evidence="2" id="KW-0812">Transmembrane</keyword>
<proteinExistence type="predicted"/>
<reference evidence="3 4" key="1">
    <citation type="journal article" date="2013" name="Genome Announc.">
        <title>Draft Genome Sequence of Streptomyces viridochromogenes Strain Tu57, Producer of Avilamycin.</title>
        <authorList>
            <person name="Gruning B.A."/>
            <person name="Erxleben A."/>
            <person name="Hahnlein A."/>
            <person name="Gunther S."/>
        </authorList>
    </citation>
    <scope>NUCLEOTIDE SEQUENCE [LARGE SCALE GENOMIC DNA]</scope>
    <source>
        <strain evidence="3 4">Tue57</strain>
    </source>
</reference>
<feature type="transmembrane region" description="Helical" evidence="2">
    <location>
        <begin position="20"/>
        <end position="39"/>
    </location>
</feature>
<protein>
    <submittedName>
        <fullName evidence="3">Uncharacterized protein</fullName>
    </submittedName>
</protein>
<evidence type="ECO:0000313" key="4">
    <source>
        <dbReference type="Proteomes" id="UP000011205"/>
    </source>
</evidence>
<feature type="transmembrane region" description="Helical" evidence="2">
    <location>
        <begin position="140"/>
        <end position="157"/>
    </location>
</feature>